<evidence type="ECO:0000313" key="9">
    <source>
        <dbReference type="Proteomes" id="UP000007013"/>
    </source>
</evidence>
<evidence type="ECO:0000259" key="7">
    <source>
        <dbReference type="Pfam" id="PF08340"/>
    </source>
</evidence>
<evidence type="ECO:0000256" key="5">
    <source>
        <dbReference type="ARBA" id="ARBA00035648"/>
    </source>
</evidence>
<evidence type="ECO:0008006" key="10">
    <source>
        <dbReference type="Google" id="ProtNLM"/>
    </source>
</evidence>
<gene>
    <name evidence="8" type="ordered locus">Oter_2690</name>
</gene>
<dbReference type="Pfam" id="PF03755">
    <property type="entry name" value="YicC-like_N"/>
    <property type="match status" value="1"/>
</dbReference>
<feature type="domain" description="Endoribonuclease YicC-like N-terminal" evidence="6">
    <location>
        <begin position="1"/>
        <end position="153"/>
    </location>
</feature>
<reference evidence="8 9" key="1">
    <citation type="journal article" date="2011" name="J. Bacteriol.">
        <title>Genome sequence of the verrucomicrobium Opitutus terrae PB90-1, an abundant inhabitant of rice paddy soil ecosystems.</title>
        <authorList>
            <person name="van Passel M.W."/>
            <person name="Kant R."/>
            <person name="Palva A."/>
            <person name="Copeland A."/>
            <person name="Lucas S."/>
            <person name="Lapidus A."/>
            <person name="Glavina del Rio T."/>
            <person name="Pitluck S."/>
            <person name="Goltsman E."/>
            <person name="Clum A."/>
            <person name="Sun H."/>
            <person name="Schmutz J."/>
            <person name="Larimer F.W."/>
            <person name="Land M.L."/>
            <person name="Hauser L."/>
            <person name="Kyrpides N."/>
            <person name="Mikhailova N."/>
            <person name="Richardson P.P."/>
            <person name="Janssen P.H."/>
            <person name="de Vos W.M."/>
            <person name="Smidt H."/>
        </authorList>
    </citation>
    <scope>NUCLEOTIDE SEQUENCE [LARGE SCALE GENOMIC DNA]</scope>
    <source>
        <strain evidence="9">DSM 11246 / JCM 15787 / PB90-1</strain>
    </source>
</reference>
<dbReference type="HOGENOM" id="CLU_076609_1_0_0"/>
<dbReference type="PANTHER" id="PTHR30636:SF3">
    <property type="entry name" value="UPF0701 PROTEIN YICC"/>
    <property type="match status" value="1"/>
</dbReference>
<dbReference type="NCBIfam" id="TIGR00255">
    <property type="entry name" value="YicC/YloC family endoribonuclease"/>
    <property type="match status" value="1"/>
</dbReference>
<dbReference type="InterPro" id="IPR013527">
    <property type="entry name" value="YicC-like_N"/>
</dbReference>
<keyword evidence="4" id="KW-0378">Hydrolase</keyword>
<evidence type="ECO:0000259" key="6">
    <source>
        <dbReference type="Pfam" id="PF03755"/>
    </source>
</evidence>
<keyword evidence="2" id="KW-0540">Nuclease</keyword>
<dbReference type="RefSeq" id="WP_012375506.1">
    <property type="nucleotide sequence ID" value="NC_010571.1"/>
</dbReference>
<name>B1ZV01_OPITP</name>
<protein>
    <recommendedName>
        <fullName evidence="10">YicC domain protein</fullName>
    </recommendedName>
</protein>
<sequence>MRSMTGYGRATSAVAGYSLTVQVSAVNRKTLDLAISLPSDWEALETSVAEQVRQVATRGRVNVAIELTGARGAPEIAWDSAEVDATLDKLAALAAARGVPFEPTPELLWSVANAQRITPELPDAEEAAATVTESVAEALRGFVAMRAQEGEALLVDFLARLRTVRGHVEAIATRAPQVAPGYREVLMQRLRQAGLELDVNDERVLREVALFADRCDITEELTRLRSHLDQFTALLKSDGEIGRKAEFILQEMGREVNTIGSKANDLAISKAVIELKNELERVREQIANVE</sequence>
<dbReference type="PANTHER" id="PTHR30636">
    <property type="entry name" value="UPF0701 PROTEIN YICC"/>
    <property type="match status" value="1"/>
</dbReference>
<evidence type="ECO:0000256" key="1">
    <source>
        <dbReference type="ARBA" id="ARBA00001968"/>
    </source>
</evidence>
<dbReference type="InterPro" id="IPR005229">
    <property type="entry name" value="YicC/YloC-like"/>
</dbReference>
<dbReference type="KEGG" id="ote:Oter_2690"/>
<keyword evidence="3" id="KW-0255">Endonuclease</keyword>
<dbReference type="OrthoDB" id="9771229at2"/>
<feature type="domain" description="Endoribonuclease YicC-like C-terminal" evidence="7">
    <location>
        <begin position="171"/>
        <end position="290"/>
    </location>
</feature>
<dbReference type="InterPro" id="IPR013551">
    <property type="entry name" value="YicC-like_C"/>
</dbReference>
<keyword evidence="9" id="KW-1185">Reference proteome</keyword>
<dbReference type="Pfam" id="PF08340">
    <property type="entry name" value="YicC-like_C"/>
    <property type="match status" value="1"/>
</dbReference>
<dbReference type="Proteomes" id="UP000007013">
    <property type="component" value="Chromosome"/>
</dbReference>
<comment type="similarity">
    <text evidence="5">Belongs to the YicC/YloC family.</text>
</comment>
<evidence type="ECO:0000256" key="3">
    <source>
        <dbReference type="ARBA" id="ARBA00022759"/>
    </source>
</evidence>
<evidence type="ECO:0000313" key="8">
    <source>
        <dbReference type="EMBL" id="ACB75971.1"/>
    </source>
</evidence>
<evidence type="ECO:0000256" key="2">
    <source>
        <dbReference type="ARBA" id="ARBA00022722"/>
    </source>
</evidence>
<dbReference type="EMBL" id="CP001032">
    <property type="protein sequence ID" value="ACB75971.1"/>
    <property type="molecule type" value="Genomic_DNA"/>
</dbReference>
<dbReference type="AlphaFoldDB" id="B1ZV01"/>
<dbReference type="eggNOG" id="COG1561">
    <property type="taxonomic scope" value="Bacteria"/>
</dbReference>
<dbReference type="STRING" id="452637.Oter_2690"/>
<dbReference type="GO" id="GO:0004521">
    <property type="term" value="F:RNA endonuclease activity"/>
    <property type="evidence" value="ECO:0007669"/>
    <property type="project" value="InterPro"/>
</dbReference>
<proteinExistence type="inferred from homology"/>
<accession>B1ZV01</accession>
<dbReference type="GO" id="GO:0016787">
    <property type="term" value="F:hydrolase activity"/>
    <property type="evidence" value="ECO:0007669"/>
    <property type="project" value="UniProtKB-KW"/>
</dbReference>
<evidence type="ECO:0000256" key="4">
    <source>
        <dbReference type="ARBA" id="ARBA00022801"/>
    </source>
</evidence>
<comment type="cofactor">
    <cofactor evidence="1">
        <name>a divalent metal cation</name>
        <dbReference type="ChEBI" id="CHEBI:60240"/>
    </cofactor>
</comment>
<organism evidence="8 9">
    <name type="scientific">Opitutus terrae (strain DSM 11246 / JCM 15787 / PB90-1)</name>
    <dbReference type="NCBI Taxonomy" id="452637"/>
    <lineage>
        <taxon>Bacteria</taxon>
        <taxon>Pseudomonadati</taxon>
        <taxon>Verrucomicrobiota</taxon>
        <taxon>Opitutia</taxon>
        <taxon>Opitutales</taxon>
        <taxon>Opitutaceae</taxon>
        <taxon>Opitutus</taxon>
    </lineage>
</organism>